<reference evidence="1" key="1">
    <citation type="submission" date="2023-06" db="EMBL/GenBank/DDBJ databases">
        <title>Conoideocrella luteorostrata (Hypocreales: Clavicipitaceae), a potential biocontrol fungus for elongate hemlock scale in United States Christmas tree production areas.</title>
        <authorList>
            <person name="Barrett H."/>
            <person name="Lovett B."/>
            <person name="Macias A.M."/>
            <person name="Stajich J.E."/>
            <person name="Kasson M.T."/>
        </authorList>
    </citation>
    <scope>NUCLEOTIDE SEQUENCE</scope>
    <source>
        <strain evidence="1">ARSEF 14590</strain>
    </source>
</reference>
<dbReference type="EMBL" id="JASWJB010000133">
    <property type="protein sequence ID" value="KAK2595417.1"/>
    <property type="molecule type" value="Genomic_DNA"/>
</dbReference>
<accession>A0AAJ0CPR4</accession>
<dbReference type="GO" id="GO:0005634">
    <property type="term" value="C:nucleus"/>
    <property type="evidence" value="ECO:0007669"/>
    <property type="project" value="TreeGrafter"/>
</dbReference>
<dbReference type="SUPFAM" id="SSF82199">
    <property type="entry name" value="SET domain"/>
    <property type="match status" value="1"/>
</dbReference>
<organism evidence="1 2">
    <name type="scientific">Conoideocrella luteorostrata</name>
    <dbReference type="NCBI Taxonomy" id="1105319"/>
    <lineage>
        <taxon>Eukaryota</taxon>
        <taxon>Fungi</taxon>
        <taxon>Dikarya</taxon>
        <taxon>Ascomycota</taxon>
        <taxon>Pezizomycotina</taxon>
        <taxon>Sordariomycetes</taxon>
        <taxon>Hypocreomycetidae</taxon>
        <taxon>Hypocreales</taxon>
        <taxon>Clavicipitaceae</taxon>
        <taxon>Conoideocrella</taxon>
    </lineage>
</organism>
<dbReference type="Gene3D" id="3.90.1410.10">
    <property type="entry name" value="set domain protein methyltransferase, domain 1"/>
    <property type="match status" value="1"/>
</dbReference>
<evidence type="ECO:0000313" key="1">
    <source>
        <dbReference type="EMBL" id="KAK2595417.1"/>
    </source>
</evidence>
<dbReference type="Proteomes" id="UP001251528">
    <property type="component" value="Unassembled WGS sequence"/>
</dbReference>
<gene>
    <name evidence="1" type="ORF">QQS21_006891</name>
</gene>
<dbReference type="AlphaFoldDB" id="A0AAJ0CPR4"/>
<dbReference type="InterPro" id="IPR046341">
    <property type="entry name" value="SET_dom_sf"/>
</dbReference>
<dbReference type="GO" id="GO:0016279">
    <property type="term" value="F:protein-lysine N-methyltransferase activity"/>
    <property type="evidence" value="ECO:0007669"/>
    <property type="project" value="TreeGrafter"/>
</dbReference>
<comment type="caution">
    <text evidence="1">The sequence shown here is derived from an EMBL/GenBank/DDBJ whole genome shotgun (WGS) entry which is preliminary data.</text>
</comment>
<dbReference type="PANTHER" id="PTHR13271">
    <property type="entry name" value="UNCHARACTERIZED PUTATIVE METHYLTRANSFERASE"/>
    <property type="match status" value="1"/>
</dbReference>
<dbReference type="InterPro" id="IPR050600">
    <property type="entry name" value="SETD3_SETD6_MTase"/>
</dbReference>
<keyword evidence="2" id="KW-1185">Reference proteome</keyword>
<evidence type="ECO:0000313" key="2">
    <source>
        <dbReference type="Proteomes" id="UP001251528"/>
    </source>
</evidence>
<proteinExistence type="predicted"/>
<protein>
    <recommendedName>
        <fullName evidence="3">SET domain-containing protein</fullName>
    </recommendedName>
</protein>
<dbReference type="PANTHER" id="PTHR13271:SF146">
    <property type="entry name" value="SET DOMAIN-CONTAINING PROTEIN"/>
    <property type="match status" value="1"/>
</dbReference>
<name>A0AAJ0CPR4_9HYPO</name>
<sequence length="509" mass="57695">MTSSGSSNGSGSIEKTITTLVDWAVSHGAALHPAIEIYQDALTGLSFRVKPSASGDVQPYEPIVQLPTSLTLSYFNAVSEQKAAAPDAFPAEFLARTTPHVVGRLFLIKEYLKGETSFWYPYIRALPQPGEENRQAWALAPFWPPEEAELLEGTNVEVGVEKIRSDVKRDLEEARELLRATCGEVEGEEKEKGQVEAKAEAKARRSAFEKALTTELYQWAYCIFSSRSFRPSLVLSEKQQSLLPAGVVMEDFSVLLPLFDIGNHDMTTEIRWDLDHHKQQCELKVGKSHRPGEQVFNNYSMKTNAELLLGYGFMIPATEELHNDYTHVRKRTTTAEPPRDSEEYLISLRPLSHPSSVVARSKQTLQLDPSTQVLGSFQRVQPEMVWDIICTLTLPEQRKQLVPLTRTTMTEEEEERKNMTAEQYQRHRFLSGRVDGEARMYLEQTVAIIQHKVLQELERLDETDVEVVGGDMEELTRNQRLALDYRARCRKVLEGVLEGMSGDDIFDEE</sequence>
<evidence type="ECO:0008006" key="3">
    <source>
        <dbReference type="Google" id="ProtNLM"/>
    </source>
</evidence>